<dbReference type="SMART" id="SM01092">
    <property type="entry name" value="CO_deh_flav_C"/>
    <property type="match status" value="1"/>
</dbReference>
<dbReference type="SUPFAM" id="SSF55447">
    <property type="entry name" value="CO dehydrogenase flavoprotein C-terminal domain-like"/>
    <property type="match status" value="1"/>
</dbReference>
<dbReference type="PIRSF" id="PIRSF036557">
    <property type="entry name" value="XdhA_RC"/>
    <property type="match status" value="1"/>
</dbReference>
<keyword evidence="5" id="KW-0408">Iron</keyword>
<dbReference type="AlphaFoldDB" id="A0A941DU84"/>
<dbReference type="GO" id="GO:0051537">
    <property type="term" value="F:2 iron, 2 sulfur cluster binding"/>
    <property type="evidence" value="ECO:0007669"/>
    <property type="project" value="InterPro"/>
</dbReference>
<dbReference type="GO" id="GO:0004854">
    <property type="term" value="F:xanthine dehydrogenase activity"/>
    <property type="evidence" value="ECO:0007669"/>
    <property type="project" value="UniProtKB-EC"/>
</dbReference>
<evidence type="ECO:0000259" key="7">
    <source>
        <dbReference type="PROSITE" id="PS51387"/>
    </source>
</evidence>
<keyword evidence="2" id="KW-0479">Metal-binding</keyword>
<dbReference type="Pfam" id="PF00941">
    <property type="entry name" value="FAD_binding_5"/>
    <property type="match status" value="1"/>
</dbReference>
<dbReference type="RefSeq" id="WP_212689406.1">
    <property type="nucleotide sequence ID" value="NZ_JAGSPN010000019.1"/>
</dbReference>
<dbReference type="InterPro" id="IPR016167">
    <property type="entry name" value="FAD-bd_PCMH_sub1"/>
</dbReference>
<dbReference type="CDD" id="cd00207">
    <property type="entry name" value="fer2"/>
    <property type="match status" value="1"/>
</dbReference>
<dbReference type="EC" id="1.17.1.4" evidence="8"/>
<dbReference type="InterPro" id="IPR001041">
    <property type="entry name" value="2Fe-2S_ferredoxin-type"/>
</dbReference>
<dbReference type="GO" id="GO:0005506">
    <property type="term" value="F:iron ion binding"/>
    <property type="evidence" value="ECO:0007669"/>
    <property type="project" value="InterPro"/>
</dbReference>
<dbReference type="NCBIfam" id="TIGR02963">
    <property type="entry name" value="xanthine_xdhA"/>
    <property type="match status" value="1"/>
</dbReference>
<dbReference type="SUPFAM" id="SSF54292">
    <property type="entry name" value="2Fe-2S ferredoxin-like"/>
    <property type="match status" value="1"/>
</dbReference>
<keyword evidence="9" id="KW-1185">Reference proteome</keyword>
<dbReference type="Pfam" id="PF00111">
    <property type="entry name" value="Fer2"/>
    <property type="match status" value="1"/>
</dbReference>
<keyword evidence="4 8" id="KW-0560">Oxidoreductase</keyword>
<dbReference type="InterPro" id="IPR036683">
    <property type="entry name" value="CO_DH_flav_C_dom_sf"/>
</dbReference>
<evidence type="ECO:0000256" key="2">
    <source>
        <dbReference type="ARBA" id="ARBA00022723"/>
    </source>
</evidence>
<dbReference type="Proteomes" id="UP000680067">
    <property type="component" value="Unassembled WGS sequence"/>
</dbReference>
<dbReference type="PANTHER" id="PTHR45444:SF3">
    <property type="entry name" value="XANTHINE DEHYDROGENASE"/>
    <property type="match status" value="1"/>
</dbReference>
<evidence type="ECO:0000313" key="9">
    <source>
        <dbReference type="Proteomes" id="UP000680067"/>
    </source>
</evidence>
<protein>
    <submittedName>
        <fullName evidence="8">Xanthine dehydrogenase small subunit</fullName>
        <ecNumber evidence="8">1.17.1.4</ecNumber>
    </submittedName>
</protein>
<dbReference type="InterPro" id="IPR014307">
    <property type="entry name" value="Xanthine_DH_ssu"/>
</dbReference>
<sequence length="493" mass="54100">MSAPIRFFHASQLHTVSDQPVTRTLLQYLREDSHCTSVKEGCAEGDCGACTVVVGELRNGALQMRSANACLLPLASLHGKAVFTADQLGSREAPHPLQEAMVSCHGSQCGFCTPGFMMSMWSIYLQRADRGTPATRPEIQRALSGNLCRCTGYRPIIDAMQVAESMPERSFDRQALATRLAGIAEEDHFHYSAQQQHWHAPRTLDTLLTLRKDMPDATLIAGSTDIGLWITKQFRALGDFISVANVDVLHQCCRKEDEIQIGAAVSVEQAYRTCLDEYPELAELADRFASLPVRNAGTLGGNIANGSPIGDSMPWLIALGARIELASINGTRQIPLEAFYTGYRQKDLRPEEVVTRILIPLRAKDRLFRVWKISKRIDQDISAVCIALSATLADGHLHDVRIGAGGVAAIPARARQTEAVIEGKLWDQATLEQACTAITDEFSPISDMRASAAYRRQLCANLLRRFWLETSPFSEAKDAALSLTAYAAAGEQQ</sequence>
<dbReference type="PROSITE" id="PS51085">
    <property type="entry name" value="2FE2S_FER_2"/>
    <property type="match status" value="1"/>
</dbReference>
<evidence type="ECO:0000256" key="5">
    <source>
        <dbReference type="ARBA" id="ARBA00023004"/>
    </source>
</evidence>
<dbReference type="InterPro" id="IPR002888">
    <property type="entry name" value="2Fe-2S-bd"/>
</dbReference>
<dbReference type="SUPFAM" id="SSF56176">
    <property type="entry name" value="FAD-binding/transporter-associated domain-like"/>
    <property type="match status" value="1"/>
</dbReference>
<evidence type="ECO:0000259" key="6">
    <source>
        <dbReference type="PROSITE" id="PS51085"/>
    </source>
</evidence>
<organism evidence="8 9">
    <name type="scientific">Undibacterium luofuense</name>
    <dbReference type="NCBI Taxonomy" id="2828733"/>
    <lineage>
        <taxon>Bacteria</taxon>
        <taxon>Pseudomonadati</taxon>
        <taxon>Pseudomonadota</taxon>
        <taxon>Betaproteobacteria</taxon>
        <taxon>Burkholderiales</taxon>
        <taxon>Oxalobacteraceae</taxon>
        <taxon>Undibacterium</taxon>
    </lineage>
</organism>
<proteinExistence type="predicted"/>
<dbReference type="InterPro" id="IPR012175">
    <property type="entry name" value="Xanth_DH_ssu_bac"/>
</dbReference>
<dbReference type="PANTHER" id="PTHR45444">
    <property type="entry name" value="XANTHINE DEHYDROGENASE"/>
    <property type="match status" value="1"/>
</dbReference>
<dbReference type="PROSITE" id="PS51387">
    <property type="entry name" value="FAD_PCMH"/>
    <property type="match status" value="1"/>
</dbReference>
<feature type="domain" description="FAD-binding PCMH-type" evidence="7">
    <location>
        <begin position="191"/>
        <end position="364"/>
    </location>
</feature>
<dbReference type="InterPro" id="IPR012675">
    <property type="entry name" value="Beta-grasp_dom_sf"/>
</dbReference>
<dbReference type="InterPro" id="IPR006058">
    <property type="entry name" value="2Fe2S_fd_BS"/>
</dbReference>
<dbReference type="EMBL" id="JAGSPN010000019">
    <property type="protein sequence ID" value="MBR7784141.1"/>
    <property type="molecule type" value="Genomic_DNA"/>
</dbReference>
<dbReference type="Gene3D" id="3.30.390.50">
    <property type="entry name" value="CO dehydrogenase flavoprotein, C-terminal domain"/>
    <property type="match status" value="1"/>
</dbReference>
<evidence type="ECO:0000256" key="4">
    <source>
        <dbReference type="ARBA" id="ARBA00023002"/>
    </source>
</evidence>
<dbReference type="Gene3D" id="3.10.20.30">
    <property type="match status" value="1"/>
</dbReference>
<gene>
    <name evidence="8" type="primary">xdhA</name>
    <name evidence="8" type="ORF">KDM89_18490</name>
</gene>
<keyword evidence="3" id="KW-0274">FAD</keyword>
<comment type="caution">
    <text evidence="8">The sequence shown here is derived from an EMBL/GenBank/DDBJ whole genome shotgun (WGS) entry which is preliminary data.</text>
</comment>
<evidence type="ECO:0000313" key="8">
    <source>
        <dbReference type="EMBL" id="MBR7784141.1"/>
    </source>
</evidence>
<dbReference type="InterPro" id="IPR005107">
    <property type="entry name" value="CO_DH_flav_C"/>
</dbReference>
<name>A0A941DU84_9BURK</name>
<dbReference type="InterPro" id="IPR036010">
    <property type="entry name" value="2Fe-2S_ferredoxin-like_sf"/>
</dbReference>
<keyword evidence="1" id="KW-0285">Flavoprotein</keyword>
<reference evidence="8" key="1">
    <citation type="submission" date="2021-04" db="EMBL/GenBank/DDBJ databases">
        <title>novel species isolated from subtropical streams in China.</title>
        <authorList>
            <person name="Lu H."/>
        </authorList>
    </citation>
    <scope>NUCLEOTIDE SEQUENCE</scope>
    <source>
        <strain evidence="8">LFS511W</strain>
    </source>
</reference>
<dbReference type="InterPro" id="IPR016166">
    <property type="entry name" value="FAD-bd_PCMH"/>
</dbReference>
<dbReference type="Gene3D" id="3.30.465.10">
    <property type="match status" value="1"/>
</dbReference>
<dbReference type="InterPro" id="IPR036318">
    <property type="entry name" value="FAD-bd_PCMH-like_sf"/>
</dbReference>
<evidence type="ECO:0000256" key="3">
    <source>
        <dbReference type="ARBA" id="ARBA00022827"/>
    </source>
</evidence>
<dbReference type="SUPFAM" id="SSF47741">
    <property type="entry name" value="CO dehydrogenase ISP C-domain like"/>
    <property type="match status" value="1"/>
</dbReference>
<dbReference type="Pfam" id="PF03450">
    <property type="entry name" value="CO_deh_flav_C"/>
    <property type="match status" value="1"/>
</dbReference>
<evidence type="ECO:0000256" key="1">
    <source>
        <dbReference type="ARBA" id="ARBA00022630"/>
    </source>
</evidence>
<accession>A0A941DU84</accession>
<dbReference type="InterPro" id="IPR036884">
    <property type="entry name" value="2Fe-2S-bd_dom_sf"/>
</dbReference>
<dbReference type="PROSITE" id="PS00197">
    <property type="entry name" value="2FE2S_FER_1"/>
    <property type="match status" value="1"/>
</dbReference>
<dbReference type="Gene3D" id="1.10.150.120">
    <property type="entry name" value="[2Fe-2S]-binding domain"/>
    <property type="match status" value="1"/>
</dbReference>
<dbReference type="InterPro" id="IPR002346">
    <property type="entry name" value="Mopterin_DH_FAD-bd"/>
</dbReference>
<dbReference type="Pfam" id="PF01799">
    <property type="entry name" value="Fer2_2"/>
    <property type="match status" value="1"/>
</dbReference>
<dbReference type="InterPro" id="IPR016169">
    <property type="entry name" value="FAD-bd_PCMH_sub2"/>
</dbReference>
<dbReference type="Gene3D" id="3.30.43.10">
    <property type="entry name" value="Uridine Diphospho-n-acetylenolpyruvylglucosamine Reductase, domain 2"/>
    <property type="match status" value="1"/>
</dbReference>
<dbReference type="GO" id="GO:0071949">
    <property type="term" value="F:FAD binding"/>
    <property type="evidence" value="ECO:0007669"/>
    <property type="project" value="InterPro"/>
</dbReference>
<feature type="domain" description="2Fe-2S ferredoxin-type" evidence="6">
    <location>
        <begin position="3"/>
        <end position="88"/>
    </location>
</feature>
<dbReference type="InterPro" id="IPR016208">
    <property type="entry name" value="Ald_Oxase/xanthine_DH-like"/>
</dbReference>